<organism evidence="3 4">
    <name type="scientific">Tepidicella xavieri</name>
    <dbReference type="NCBI Taxonomy" id="360241"/>
    <lineage>
        <taxon>Bacteria</taxon>
        <taxon>Pseudomonadati</taxon>
        <taxon>Pseudomonadota</taxon>
        <taxon>Betaproteobacteria</taxon>
        <taxon>Burkholderiales</taxon>
        <taxon>Tepidicella</taxon>
    </lineage>
</organism>
<dbReference type="EMBL" id="SNYL01000015">
    <property type="protein sequence ID" value="TDQ40620.1"/>
    <property type="molecule type" value="Genomic_DNA"/>
</dbReference>
<evidence type="ECO:0000256" key="1">
    <source>
        <dbReference type="SAM" id="Phobius"/>
    </source>
</evidence>
<accession>A0A4R6U2P3</accession>
<feature type="transmembrane region" description="Helical" evidence="1">
    <location>
        <begin position="690"/>
        <end position="707"/>
    </location>
</feature>
<keyword evidence="4" id="KW-1185">Reference proteome</keyword>
<feature type="transmembrane region" description="Helical" evidence="1">
    <location>
        <begin position="613"/>
        <end position="634"/>
    </location>
</feature>
<sequence length="713" mass="76685">MSTTPPASHRWRFFRCGGFDQVRIETAEDLRHLGTLDQKLWAVLACPTVGLEFDERTLKLLDADGDGRIRVPELLAAVRWVCEVLRDPGVLFQPGDSLPLSALDDRQPAGQELLAAARDVLARVGRAGDEVLSLADLSDPARLFPPERFNGDGVVPAALTDDEGVKALMAEVLACVGAQTDRSGEPGVTAQTLDAFLAAAEEARQWQARACSDATQILAFGDDTAAALAAFDAVQVKVEDYFTRCRLAAFDERATPALNPADSQYAELAALPLSDARQEVAALPLAKVVPGGALPLVDGINPAWQAAMAALRQRVVWPVFGEQPALTLAQWQQLSAKFTAYREWLAAKPATPVADIPAERLDALLRPDTVAALRALIEQDAQSDTNAAGVDALEKLLRLRRDLVTLLRNFVNLSDFYGGQQPAVFQAGTLYIDQRSCNLCLRVADMGRHAALAPLSGTYLVYCQCVRQGEAPMTIVAAMTGGDTDEMMVPGRNGVFYDRQGRDWNASVVKVVEAPISVRQAFWAPYKRVARMIGEQIQKFAAARDKAVEAKSAEGVTQVGTQAATPAEGGRAQAFDIAKFAGIFAAIGLALGALGTALAAVVTGFLRLPAWQMPLVVLGVVLLISGPSMLMAWLKLRQRNLGPLLDANGWAVNIRARINIPFGAALTGVAALPAGSERALHDPYADRSSPWPWLALLAVLLGAVFWAHRQGWW</sequence>
<proteinExistence type="predicted"/>
<name>A0A4R6U2P3_9BURK</name>
<keyword evidence="1" id="KW-1133">Transmembrane helix</keyword>
<evidence type="ECO:0000259" key="2">
    <source>
        <dbReference type="PROSITE" id="PS50222"/>
    </source>
</evidence>
<protein>
    <recommendedName>
        <fullName evidence="2">EF-hand domain-containing protein</fullName>
    </recommendedName>
</protein>
<dbReference type="GO" id="GO:0005509">
    <property type="term" value="F:calcium ion binding"/>
    <property type="evidence" value="ECO:0007669"/>
    <property type="project" value="InterPro"/>
</dbReference>
<feature type="transmembrane region" description="Helical" evidence="1">
    <location>
        <begin position="580"/>
        <end position="606"/>
    </location>
</feature>
<dbReference type="Proteomes" id="UP000295510">
    <property type="component" value="Unassembled WGS sequence"/>
</dbReference>
<gene>
    <name evidence="3" type="ORF">DFR43_11511</name>
</gene>
<reference evidence="3 4" key="1">
    <citation type="submission" date="2019-03" db="EMBL/GenBank/DDBJ databases">
        <title>Genomic Encyclopedia of Type Strains, Phase IV (KMG-IV): sequencing the most valuable type-strain genomes for metagenomic binning, comparative biology and taxonomic classification.</title>
        <authorList>
            <person name="Goeker M."/>
        </authorList>
    </citation>
    <scope>NUCLEOTIDE SEQUENCE [LARGE SCALE GENOMIC DNA]</scope>
    <source>
        <strain evidence="3 4">DSM 19605</strain>
    </source>
</reference>
<evidence type="ECO:0000313" key="3">
    <source>
        <dbReference type="EMBL" id="TDQ40620.1"/>
    </source>
</evidence>
<evidence type="ECO:0000313" key="4">
    <source>
        <dbReference type="Proteomes" id="UP000295510"/>
    </source>
</evidence>
<dbReference type="OrthoDB" id="9785737at2"/>
<comment type="caution">
    <text evidence="3">The sequence shown here is derived from an EMBL/GenBank/DDBJ whole genome shotgun (WGS) entry which is preliminary data.</text>
</comment>
<keyword evidence="1" id="KW-0472">Membrane</keyword>
<dbReference type="AlphaFoldDB" id="A0A4R6U2P3"/>
<keyword evidence="1" id="KW-0812">Transmembrane</keyword>
<dbReference type="InterPro" id="IPR002048">
    <property type="entry name" value="EF_hand_dom"/>
</dbReference>
<feature type="domain" description="EF-hand" evidence="2">
    <location>
        <begin position="49"/>
        <end position="84"/>
    </location>
</feature>
<dbReference type="PROSITE" id="PS50222">
    <property type="entry name" value="EF_HAND_2"/>
    <property type="match status" value="1"/>
</dbReference>
<dbReference type="RefSeq" id="WP_133598727.1">
    <property type="nucleotide sequence ID" value="NZ_SNYL01000015.1"/>
</dbReference>